<gene>
    <name evidence="7" type="ORF">DQ403_12930</name>
</gene>
<dbReference type="SUPFAM" id="SSF51182">
    <property type="entry name" value="RmlC-like cupins"/>
    <property type="match status" value="1"/>
</dbReference>
<comment type="caution">
    <text evidence="7">The sequence shown here is derived from an EMBL/GenBank/DDBJ whole genome shotgun (WGS) entry which is preliminary data.</text>
</comment>
<evidence type="ECO:0000259" key="6">
    <source>
        <dbReference type="PROSITE" id="PS01124"/>
    </source>
</evidence>
<evidence type="ECO:0000256" key="2">
    <source>
        <dbReference type="ARBA" id="ARBA00023125"/>
    </source>
</evidence>
<dbReference type="PANTHER" id="PTHR46796">
    <property type="entry name" value="HTH-TYPE TRANSCRIPTIONAL ACTIVATOR RHAS-RELATED"/>
    <property type="match status" value="1"/>
</dbReference>
<keyword evidence="1" id="KW-0805">Transcription regulation</keyword>
<dbReference type="SUPFAM" id="SSF46689">
    <property type="entry name" value="Homeodomain-like"/>
    <property type="match status" value="2"/>
</dbReference>
<dbReference type="PRINTS" id="PR00032">
    <property type="entry name" value="HTHARAC"/>
</dbReference>
<dbReference type="InterPro" id="IPR014710">
    <property type="entry name" value="RmlC-like_jellyroll"/>
</dbReference>
<dbReference type="InterPro" id="IPR009057">
    <property type="entry name" value="Homeodomain-like_sf"/>
</dbReference>
<evidence type="ECO:0000256" key="3">
    <source>
        <dbReference type="ARBA" id="ARBA00023163"/>
    </source>
</evidence>
<name>A0A365PTY1_9GAMM</name>
<dbReference type="EMBL" id="QNTV01000008">
    <property type="protein sequence ID" value="RBA57527.1"/>
    <property type="molecule type" value="Genomic_DNA"/>
</dbReference>
<keyword evidence="2" id="KW-0238">DNA-binding</keyword>
<sequence>MPPILSLRHYNHDQIIHSHEHTQLVFGLRGQLDFEIDGQGSRVQQQLLAVVPSDARHACGSAEGSLCLVADIPNWDWLRQRLGHHADSAHRLLERPAALRLSPTQSQLVGWLAASPINDPIISEQGAALLLASLASGCEPADRQYPLPLTALHAYVDRHLSHPLEVRDLARVAGLSVQRFHARFASETGFTPQEFVRLRRLHQGRELLISTHLAVGEIAARVGYASQSAFTAALNRHYGLTPRAVRRERATNRESNATDPPHPAPYHEHSLLQMRKRTPPRGLMDRSDSPSSGFRISAALDARP</sequence>
<evidence type="ECO:0000313" key="8">
    <source>
        <dbReference type="Proteomes" id="UP000252554"/>
    </source>
</evidence>
<proteinExistence type="predicted"/>
<dbReference type="Pfam" id="PF12833">
    <property type="entry name" value="HTH_18"/>
    <property type="match status" value="1"/>
</dbReference>
<evidence type="ECO:0000313" key="7">
    <source>
        <dbReference type="EMBL" id="RBA57527.1"/>
    </source>
</evidence>
<comment type="function">
    <text evidence="4">Regulatory protein of the TOL plasmid xyl operons. XylS activates the xylXYZLTEGFJQKIH operon required for the degradation of toluene, m-xylene and p-xylene.</text>
</comment>
<feature type="region of interest" description="Disordered" evidence="5">
    <location>
        <begin position="249"/>
        <end position="304"/>
    </location>
</feature>
<dbReference type="InterPro" id="IPR020449">
    <property type="entry name" value="Tscrpt_reg_AraC-type_HTH"/>
</dbReference>
<dbReference type="PANTHER" id="PTHR46796:SF10">
    <property type="entry name" value="TRANSCRIPTIONAL ACTIVATOR FEAR"/>
    <property type="match status" value="1"/>
</dbReference>
<dbReference type="InterPro" id="IPR050204">
    <property type="entry name" value="AraC_XylS_family_regulators"/>
</dbReference>
<evidence type="ECO:0000256" key="1">
    <source>
        <dbReference type="ARBA" id="ARBA00023015"/>
    </source>
</evidence>
<reference evidence="7 8" key="1">
    <citation type="submission" date="2018-06" db="EMBL/GenBank/DDBJ databases">
        <title>Whole genome sequencing of four bacterial strains from South Shetland trench revealing bio-synthetic gene clusters.</title>
        <authorList>
            <person name="Abdel-Mageed W.M."/>
            <person name="Lehri B."/>
            <person name="Jarmusch S.A."/>
            <person name="Miranda K."/>
            <person name="Goodfellow M."/>
            <person name="Jaspars M."/>
            <person name="Karlyshev A.V."/>
        </authorList>
    </citation>
    <scope>NUCLEOTIDE SEQUENCE [LARGE SCALE GENOMIC DNA]</scope>
    <source>
        <strain evidence="7 8">SST2</strain>
    </source>
</reference>
<keyword evidence="3" id="KW-0804">Transcription</keyword>
<dbReference type="GO" id="GO:0043565">
    <property type="term" value="F:sequence-specific DNA binding"/>
    <property type="evidence" value="ECO:0007669"/>
    <property type="project" value="InterPro"/>
</dbReference>
<evidence type="ECO:0000256" key="4">
    <source>
        <dbReference type="ARBA" id="ARBA00037345"/>
    </source>
</evidence>
<dbReference type="InterPro" id="IPR018060">
    <property type="entry name" value="HTH_AraC"/>
</dbReference>
<dbReference type="Gene3D" id="1.10.10.60">
    <property type="entry name" value="Homeodomain-like"/>
    <property type="match status" value="1"/>
</dbReference>
<evidence type="ECO:0000256" key="5">
    <source>
        <dbReference type="SAM" id="MobiDB-lite"/>
    </source>
</evidence>
<dbReference type="Proteomes" id="UP000252554">
    <property type="component" value="Unassembled WGS sequence"/>
</dbReference>
<dbReference type="SMART" id="SM00342">
    <property type="entry name" value="HTH_ARAC"/>
    <property type="match status" value="1"/>
</dbReference>
<protein>
    <submittedName>
        <fullName evidence="7">AraC family transcriptional regulator</fullName>
    </submittedName>
</protein>
<dbReference type="AlphaFoldDB" id="A0A365PTY1"/>
<dbReference type="InterPro" id="IPR011051">
    <property type="entry name" value="RmlC_Cupin_sf"/>
</dbReference>
<accession>A0A365PTY1</accession>
<organism evidence="7 8">
    <name type="scientific">Stutzerimonas zhaodongensis</name>
    <dbReference type="NCBI Taxonomy" id="1176257"/>
    <lineage>
        <taxon>Bacteria</taxon>
        <taxon>Pseudomonadati</taxon>
        <taxon>Pseudomonadota</taxon>
        <taxon>Gammaproteobacteria</taxon>
        <taxon>Pseudomonadales</taxon>
        <taxon>Pseudomonadaceae</taxon>
        <taxon>Stutzerimonas</taxon>
    </lineage>
</organism>
<feature type="domain" description="HTH araC/xylS-type" evidence="6">
    <location>
        <begin position="150"/>
        <end position="248"/>
    </location>
</feature>
<dbReference type="PROSITE" id="PS01124">
    <property type="entry name" value="HTH_ARAC_FAMILY_2"/>
    <property type="match status" value="1"/>
</dbReference>
<dbReference type="Gene3D" id="2.60.120.10">
    <property type="entry name" value="Jelly Rolls"/>
    <property type="match status" value="1"/>
</dbReference>
<dbReference type="GO" id="GO:0003700">
    <property type="term" value="F:DNA-binding transcription factor activity"/>
    <property type="evidence" value="ECO:0007669"/>
    <property type="project" value="InterPro"/>
</dbReference>